<keyword evidence="1" id="KW-1133">Transmembrane helix</keyword>
<evidence type="ECO:0000313" key="3">
    <source>
        <dbReference type="Proteomes" id="UP000246058"/>
    </source>
</evidence>
<feature type="transmembrane region" description="Helical" evidence="1">
    <location>
        <begin position="31"/>
        <end position="48"/>
    </location>
</feature>
<sequence>MSRAVLEHLLFLCVAVALVGVPIVAHLASPAAAIALCAAGSIVAAVYVRAAAPALLIFAYQFQNLFVSLVSPWLADTPAFNAARGYNFIITATFWLWIVGGYCLAPRARSRRLDALLWPSVLALGVIGVYFGLGLARDPYAAVVYLRNAVTPFLVFQLALVVAADGPGDRLRFLRVPVYLLLAYGLAEFLARDALFDLIRANSYMTFSLADIARSGEWIETMRKTGRVLRDLQDTQVVSFLNTDLFGFSALKMYRMLGPNFHAISFGYGLMLAAFLLLRWRQPLLFCLALLLLVLVGAKGALVCLGLCCAALLLDRLRSDATLPVFLAVLVLYACAVIVTGRAGGDYHVLGLFGGLHAFLGAPWGAGLGAGGNLAGDATRIDWEKAQAIGRTDWPVESAFGVLLYQVGPGVLVLCAVPVCAALAAWRLSRRLFPTLQGQALARDLRLFALGALAVTLNGLFQEEALFAPLALGGMMIVLADRLGEGLCRLPADAGLAEARAAGRPAQGSPA</sequence>
<keyword evidence="1" id="KW-0472">Membrane</keyword>
<protein>
    <recommendedName>
        <fullName evidence="4">O-antigen polymerase</fullName>
    </recommendedName>
</protein>
<gene>
    <name evidence="2" type="ORF">DK427_13100</name>
</gene>
<accession>A0A2U8VTG7</accession>
<dbReference type="RefSeq" id="WP_109951653.1">
    <property type="nucleotide sequence ID" value="NZ_CP029551.1"/>
</dbReference>
<evidence type="ECO:0008006" key="4">
    <source>
        <dbReference type="Google" id="ProtNLM"/>
    </source>
</evidence>
<dbReference type="OrthoDB" id="8141108at2"/>
<dbReference type="EMBL" id="CP029551">
    <property type="protein sequence ID" value="AWN36552.1"/>
    <property type="molecule type" value="Genomic_DNA"/>
</dbReference>
<evidence type="ECO:0000256" key="1">
    <source>
        <dbReference type="SAM" id="Phobius"/>
    </source>
</evidence>
<dbReference type="KEGG" id="meti:DK427_13100"/>
<proteinExistence type="predicted"/>
<keyword evidence="3" id="KW-1185">Reference proteome</keyword>
<evidence type="ECO:0000313" key="2">
    <source>
        <dbReference type="EMBL" id="AWN36552.1"/>
    </source>
</evidence>
<feature type="transmembrane region" description="Helical" evidence="1">
    <location>
        <begin position="176"/>
        <end position="195"/>
    </location>
</feature>
<feature type="transmembrane region" description="Helical" evidence="1">
    <location>
        <begin position="321"/>
        <end position="340"/>
    </location>
</feature>
<feature type="transmembrane region" description="Helical" evidence="1">
    <location>
        <begin position="403"/>
        <end position="424"/>
    </location>
</feature>
<feature type="transmembrane region" description="Helical" evidence="1">
    <location>
        <begin position="55"/>
        <end position="74"/>
    </location>
</feature>
<name>A0A2U8VTG7_9HYPH</name>
<feature type="transmembrane region" description="Helical" evidence="1">
    <location>
        <begin position="347"/>
        <end position="366"/>
    </location>
</feature>
<feature type="transmembrane region" description="Helical" evidence="1">
    <location>
        <begin position="261"/>
        <end position="278"/>
    </location>
</feature>
<reference evidence="2 3" key="1">
    <citation type="submission" date="2018-05" db="EMBL/GenBank/DDBJ databases">
        <title>Complete Genome Sequence of Methylobacterium sp. 17Sr1-43.</title>
        <authorList>
            <person name="Srinivasan S."/>
        </authorList>
    </citation>
    <scope>NUCLEOTIDE SEQUENCE [LARGE SCALE GENOMIC DNA]</scope>
    <source>
        <strain evidence="2 3">17Sr1-43</strain>
    </source>
</reference>
<dbReference type="AlphaFoldDB" id="A0A2U8VTG7"/>
<feature type="transmembrane region" description="Helical" evidence="1">
    <location>
        <begin position="142"/>
        <end position="164"/>
    </location>
</feature>
<feature type="transmembrane region" description="Helical" evidence="1">
    <location>
        <begin position="116"/>
        <end position="136"/>
    </location>
</feature>
<feature type="transmembrane region" description="Helical" evidence="1">
    <location>
        <begin position="86"/>
        <end position="104"/>
    </location>
</feature>
<feature type="transmembrane region" description="Helical" evidence="1">
    <location>
        <begin position="445"/>
        <end position="461"/>
    </location>
</feature>
<feature type="transmembrane region" description="Helical" evidence="1">
    <location>
        <begin position="9"/>
        <end position="25"/>
    </location>
</feature>
<dbReference type="Proteomes" id="UP000246058">
    <property type="component" value="Chromosome"/>
</dbReference>
<organism evidence="2 3">
    <name type="scientific">Methylobacterium radiodurans</name>
    <dbReference type="NCBI Taxonomy" id="2202828"/>
    <lineage>
        <taxon>Bacteria</taxon>
        <taxon>Pseudomonadati</taxon>
        <taxon>Pseudomonadota</taxon>
        <taxon>Alphaproteobacteria</taxon>
        <taxon>Hyphomicrobiales</taxon>
        <taxon>Methylobacteriaceae</taxon>
        <taxon>Methylobacterium</taxon>
    </lineage>
</organism>
<keyword evidence="1" id="KW-0812">Transmembrane</keyword>
<feature type="transmembrane region" description="Helical" evidence="1">
    <location>
        <begin position="285"/>
        <end position="315"/>
    </location>
</feature>